<reference evidence="1 2" key="1">
    <citation type="journal article" date="2021" name="BMC Genomics">
        <title>Datura genome reveals duplications of psychoactive alkaloid biosynthetic genes and high mutation rate following tissue culture.</title>
        <authorList>
            <person name="Rajewski A."/>
            <person name="Carter-House D."/>
            <person name="Stajich J."/>
            <person name="Litt A."/>
        </authorList>
    </citation>
    <scope>NUCLEOTIDE SEQUENCE [LARGE SCALE GENOMIC DNA]</scope>
    <source>
        <strain evidence="1">AR-01</strain>
    </source>
</reference>
<accession>A0ABS8WH21</accession>
<dbReference type="Proteomes" id="UP000823775">
    <property type="component" value="Unassembled WGS sequence"/>
</dbReference>
<name>A0ABS8WH21_DATST</name>
<feature type="non-terminal residue" evidence="1">
    <location>
        <position position="1"/>
    </location>
</feature>
<evidence type="ECO:0000313" key="1">
    <source>
        <dbReference type="EMBL" id="MCE3050100.1"/>
    </source>
</evidence>
<comment type="caution">
    <text evidence="1">The sequence shown here is derived from an EMBL/GenBank/DDBJ whole genome shotgun (WGS) entry which is preliminary data.</text>
</comment>
<sequence>GDTTLYHELRTLSDKWVVPGPGESLEVPPDPFMLTVAEKASWHFDAATYS</sequence>
<keyword evidence="2" id="KW-1185">Reference proteome</keyword>
<organism evidence="1 2">
    <name type="scientific">Datura stramonium</name>
    <name type="common">Jimsonweed</name>
    <name type="synonym">Common thornapple</name>
    <dbReference type="NCBI Taxonomy" id="4076"/>
    <lineage>
        <taxon>Eukaryota</taxon>
        <taxon>Viridiplantae</taxon>
        <taxon>Streptophyta</taxon>
        <taxon>Embryophyta</taxon>
        <taxon>Tracheophyta</taxon>
        <taxon>Spermatophyta</taxon>
        <taxon>Magnoliopsida</taxon>
        <taxon>eudicotyledons</taxon>
        <taxon>Gunneridae</taxon>
        <taxon>Pentapetalae</taxon>
        <taxon>asterids</taxon>
        <taxon>lamiids</taxon>
        <taxon>Solanales</taxon>
        <taxon>Solanaceae</taxon>
        <taxon>Solanoideae</taxon>
        <taxon>Datureae</taxon>
        <taxon>Datura</taxon>
    </lineage>
</organism>
<proteinExistence type="predicted"/>
<protein>
    <submittedName>
        <fullName evidence="1">Uncharacterized protein</fullName>
    </submittedName>
</protein>
<evidence type="ECO:0000313" key="2">
    <source>
        <dbReference type="Proteomes" id="UP000823775"/>
    </source>
</evidence>
<dbReference type="EMBL" id="JACEIK010007333">
    <property type="protein sequence ID" value="MCE3050100.1"/>
    <property type="molecule type" value="Genomic_DNA"/>
</dbReference>
<gene>
    <name evidence="1" type="ORF">HAX54_046465</name>
</gene>